<dbReference type="PANTHER" id="PTHR27001">
    <property type="entry name" value="OS01G0253100 PROTEIN"/>
    <property type="match status" value="1"/>
</dbReference>
<dbReference type="PROSITE" id="PS00107">
    <property type="entry name" value="PROTEIN_KINASE_ATP"/>
    <property type="match status" value="2"/>
</dbReference>
<dbReference type="InterPro" id="IPR011009">
    <property type="entry name" value="Kinase-like_dom_sf"/>
</dbReference>
<dbReference type="CDD" id="cd00180">
    <property type="entry name" value="PKc"/>
    <property type="match status" value="1"/>
</dbReference>
<dbReference type="InterPro" id="IPR003903">
    <property type="entry name" value="UIM_dom"/>
</dbReference>
<dbReference type="AlphaFoldDB" id="A0A812K2W5"/>
<dbReference type="PROSITE" id="PS00108">
    <property type="entry name" value="PROTEIN_KINASE_ST"/>
    <property type="match status" value="2"/>
</dbReference>
<dbReference type="OrthoDB" id="647973at2759"/>
<dbReference type="GO" id="GO:0005524">
    <property type="term" value="F:ATP binding"/>
    <property type="evidence" value="ECO:0007669"/>
    <property type="project" value="UniProtKB-UniRule"/>
</dbReference>
<evidence type="ECO:0000256" key="1">
    <source>
        <dbReference type="ARBA" id="ARBA00022741"/>
    </source>
</evidence>
<dbReference type="InterPro" id="IPR008271">
    <property type="entry name" value="Ser/Thr_kinase_AS"/>
</dbReference>
<dbReference type="SUPFAM" id="SSF56112">
    <property type="entry name" value="Protein kinase-like (PK-like)"/>
    <property type="match status" value="2"/>
</dbReference>
<name>A0A812K2W5_9DINO</name>
<dbReference type="PROSITE" id="PS50330">
    <property type="entry name" value="UIM"/>
    <property type="match status" value="1"/>
</dbReference>
<dbReference type="Proteomes" id="UP000604046">
    <property type="component" value="Unassembled WGS sequence"/>
</dbReference>
<dbReference type="InterPro" id="IPR017441">
    <property type="entry name" value="Protein_kinase_ATP_BS"/>
</dbReference>
<accession>A0A812K2W5</accession>
<evidence type="ECO:0000259" key="4">
    <source>
        <dbReference type="PROSITE" id="PS50011"/>
    </source>
</evidence>
<dbReference type="EMBL" id="CAJNDS010000569">
    <property type="protein sequence ID" value="CAE7219351.1"/>
    <property type="molecule type" value="Genomic_DNA"/>
</dbReference>
<feature type="binding site" evidence="3">
    <location>
        <position position="463"/>
    </location>
    <ligand>
        <name>ATP</name>
        <dbReference type="ChEBI" id="CHEBI:30616"/>
    </ligand>
</feature>
<dbReference type="Pfam" id="PF00069">
    <property type="entry name" value="Pkinase"/>
    <property type="match status" value="2"/>
</dbReference>
<evidence type="ECO:0000256" key="3">
    <source>
        <dbReference type="PROSITE-ProRule" id="PRU10141"/>
    </source>
</evidence>
<evidence type="ECO:0000313" key="5">
    <source>
        <dbReference type="EMBL" id="CAE7219351.1"/>
    </source>
</evidence>
<dbReference type="PANTHER" id="PTHR27001:SF931">
    <property type="entry name" value="OS11G0664100 PROTEIN"/>
    <property type="match status" value="1"/>
</dbReference>
<proteinExistence type="predicted"/>
<evidence type="ECO:0000256" key="2">
    <source>
        <dbReference type="ARBA" id="ARBA00022840"/>
    </source>
</evidence>
<keyword evidence="2 3" id="KW-0067">ATP-binding</keyword>
<dbReference type="GO" id="GO:0005886">
    <property type="term" value="C:plasma membrane"/>
    <property type="evidence" value="ECO:0007669"/>
    <property type="project" value="TreeGrafter"/>
</dbReference>
<keyword evidence="6" id="KW-1185">Reference proteome</keyword>
<organism evidence="5 6">
    <name type="scientific">Symbiodinium natans</name>
    <dbReference type="NCBI Taxonomy" id="878477"/>
    <lineage>
        <taxon>Eukaryota</taxon>
        <taxon>Sar</taxon>
        <taxon>Alveolata</taxon>
        <taxon>Dinophyceae</taxon>
        <taxon>Suessiales</taxon>
        <taxon>Symbiodiniaceae</taxon>
        <taxon>Symbiodinium</taxon>
    </lineage>
</organism>
<dbReference type="GO" id="GO:0004672">
    <property type="term" value="F:protein kinase activity"/>
    <property type="evidence" value="ECO:0007669"/>
    <property type="project" value="InterPro"/>
</dbReference>
<evidence type="ECO:0000313" key="6">
    <source>
        <dbReference type="Proteomes" id="UP000604046"/>
    </source>
</evidence>
<gene>
    <name evidence="5" type="primary">HERK1</name>
    <name evidence="5" type="ORF">SNAT2548_LOCUS7945</name>
</gene>
<dbReference type="InterPro" id="IPR000719">
    <property type="entry name" value="Prot_kinase_dom"/>
</dbReference>
<keyword evidence="1 3" id="KW-0547">Nucleotide-binding</keyword>
<dbReference type="Gene3D" id="3.30.200.20">
    <property type="entry name" value="Phosphorylase Kinase, domain 1"/>
    <property type="match status" value="1"/>
</dbReference>
<dbReference type="PROSITE" id="PS50011">
    <property type="entry name" value="PROTEIN_KINASE_DOM"/>
    <property type="match status" value="2"/>
</dbReference>
<reference evidence="5" key="1">
    <citation type="submission" date="2021-02" db="EMBL/GenBank/DDBJ databases">
        <authorList>
            <person name="Dougan E. K."/>
            <person name="Rhodes N."/>
            <person name="Thang M."/>
            <person name="Chan C."/>
        </authorList>
    </citation>
    <scope>NUCLEOTIDE SEQUENCE</scope>
</reference>
<protein>
    <submittedName>
        <fullName evidence="5">HERK1 protein</fullName>
    </submittedName>
</protein>
<comment type="caution">
    <text evidence="5">The sequence shown here is derived from an EMBL/GenBank/DDBJ whole genome shotgun (WGS) entry which is preliminary data.</text>
</comment>
<sequence length="1046" mass="115937">MALYHFLMVKHVVVCFVERVHHRGWCLLPGHSHCIIVLKWDENRRHSCNKTARRIADFSNAANGYRCLLLLSHVSAHVARFFQNVYRPEMYQNVTHQSCKDCKDTRRLEAPCNHIRPLSLAAPAAALSHANARVGLRVTFRFLSRHLGPDGASRLSQGGIDQGLADLVGPGGRLVFEHLQRLSGKPGTLLGWKSNGVGHGESQTLNEAWCRIRFDTGEQEDLPMEDCWILPAAQNQVTGGAGGGASMQHSQARGPQLTGANARVGLRVSFQLLSHAGAHASSMVPAMSHMLGETGQALGAHLVKLGGSPGTLLGWKASGIVHGEGQNCPEAWCKIRFDTGETHALPMEDCWILPDAPAAPAPVPLTAPVAPSPAPTRAEPWYDLAEDPELKWALELSMQEAPPKQPTQLEKLLGDQVAEVDLAYLVKCTETWCEDRMIGEGAYGKVYKGVDPDDGEAARFAVKRQWCSDDDIETRQRLERMNRAEIDTLTRITHPNIIRLLGYSKGQEDMVLIYEFGEQGSLESALQEDALAAKLDWALRVRIARGILAGVQHLHKQQFYHRDVKPSNIVLMEDFAPKLNDFGLSRSFREAESSDEVPEGTPEFMCRQYVSTRKFDEKSEVYAIGVTILQLVTGMLEFLNGSPSLADLLEELEEEEEESLAQASIRDAHDERPNCDFGMPLVESLAGLIVSAAAPYPSRSLLEPLCHQAEEAVKIADALAASFERGTTRCRLVSDDVEQIDFEYVTSCTQNWAKDQLLGRGAFGEVYKGVDTGEGGATLFAAKRVDCQDEESRQRLEKITETEIRILSQFTHPNIIRLLGYSRGHEVLVLLYEYQEQGSLQMNLEKDDLARQLLWQSRAEIARGVIEAIHFLHTSDPEGVCYHRDVKPGNIVLTSQLQPKLIDCGLARLLPPSEKTLRATTGFPVIGTPGFMCPRYMRSGLFEEKSEVYAIGVTLLQIITAMLDFSDETLTSLLNTKGTEQSKKVVEVHDCRPHCEEKESWMIQTMANMVAQATAVHRTRCLLEPLRNEAEGLCSLSGDDHHDTSG</sequence>
<dbReference type="SMART" id="SM00220">
    <property type="entry name" value="S_TKc"/>
    <property type="match status" value="2"/>
</dbReference>
<dbReference type="Gene3D" id="1.10.510.10">
    <property type="entry name" value="Transferase(Phosphotransferase) domain 1"/>
    <property type="match status" value="2"/>
</dbReference>
<feature type="domain" description="Protein kinase" evidence="4">
    <location>
        <begin position="432"/>
        <end position="682"/>
    </location>
</feature>
<feature type="binding site" evidence="3">
    <location>
        <position position="783"/>
    </location>
    <ligand>
        <name>ATP</name>
        <dbReference type="ChEBI" id="CHEBI:30616"/>
    </ligand>
</feature>
<feature type="domain" description="Protein kinase" evidence="4">
    <location>
        <begin position="752"/>
        <end position="1046"/>
    </location>
</feature>